<dbReference type="Gene3D" id="3.30.559.10">
    <property type="entry name" value="Chloramphenicol acetyltransferase-like domain"/>
    <property type="match status" value="1"/>
</dbReference>
<reference evidence="1 2" key="1">
    <citation type="submission" date="2020-10" db="EMBL/GenBank/DDBJ databases">
        <title>Identification of Nocardia species via Next-generation sequencing and recognition of intraspecies genetic diversity.</title>
        <authorList>
            <person name="Li P."/>
            <person name="Li P."/>
            <person name="Lu B."/>
        </authorList>
    </citation>
    <scope>NUCLEOTIDE SEQUENCE [LARGE SCALE GENOMIC DNA]</scope>
    <source>
        <strain evidence="1 2">BJ06-0157</strain>
    </source>
</reference>
<protein>
    <submittedName>
        <fullName evidence="1">Uncharacterized protein</fullName>
    </submittedName>
</protein>
<sequence>LERLQREQADLLEHHYVGLTEIQRVAGTGSLFDTLMVFESYPMDKEAIAAASSIDGMSVNGVGVNDATHYPMTLLVMAESSIEL</sequence>
<feature type="non-terminal residue" evidence="1">
    <location>
        <position position="84"/>
    </location>
</feature>
<dbReference type="Proteomes" id="UP000702209">
    <property type="component" value="Unassembled WGS sequence"/>
</dbReference>
<dbReference type="InterPro" id="IPR023213">
    <property type="entry name" value="CAT-like_dom_sf"/>
</dbReference>
<dbReference type="RefSeq" id="WP_195134379.1">
    <property type="nucleotide sequence ID" value="NZ_JADLQX010000356.1"/>
</dbReference>
<accession>A0ABS0D5H2</accession>
<evidence type="ECO:0000313" key="1">
    <source>
        <dbReference type="EMBL" id="MBF6303257.1"/>
    </source>
</evidence>
<gene>
    <name evidence="1" type="ORF">IU459_38125</name>
</gene>
<keyword evidence="2" id="KW-1185">Reference proteome</keyword>
<evidence type="ECO:0000313" key="2">
    <source>
        <dbReference type="Proteomes" id="UP000702209"/>
    </source>
</evidence>
<proteinExistence type="predicted"/>
<feature type="non-terminal residue" evidence="1">
    <location>
        <position position="1"/>
    </location>
</feature>
<dbReference type="Gene3D" id="3.30.559.30">
    <property type="entry name" value="Nonribosomal peptide synthetase, condensation domain"/>
    <property type="match status" value="1"/>
</dbReference>
<comment type="caution">
    <text evidence="1">The sequence shown here is derived from an EMBL/GenBank/DDBJ whole genome shotgun (WGS) entry which is preliminary data.</text>
</comment>
<organism evidence="1 2">
    <name type="scientific">Nocardia amamiensis</name>
    <dbReference type="NCBI Taxonomy" id="404578"/>
    <lineage>
        <taxon>Bacteria</taxon>
        <taxon>Bacillati</taxon>
        <taxon>Actinomycetota</taxon>
        <taxon>Actinomycetes</taxon>
        <taxon>Mycobacteriales</taxon>
        <taxon>Nocardiaceae</taxon>
        <taxon>Nocardia</taxon>
    </lineage>
</organism>
<dbReference type="SUPFAM" id="SSF52777">
    <property type="entry name" value="CoA-dependent acyltransferases"/>
    <property type="match status" value="1"/>
</dbReference>
<dbReference type="EMBL" id="JADLQX010000356">
    <property type="protein sequence ID" value="MBF6303257.1"/>
    <property type="molecule type" value="Genomic_DNA"/>
</dbReference>
<name>A0ABS0D5H2_9NOCA</name>